<evidence type="ECO:0000256" key="4">
    <source>
        <dbReference type="ARBA" id="ARBA00022777"/>
    </source>
</evidence>
<keyword evidence="6" id="KW-0472">Membrane</keyword>
<evidence type="ECO:0000259" key="7">
    <source>
        <dbReference type="PROSITE" id="PS50109"/>
    </source>
</evidence>
<dbReference type="AlphaFoldDB" id="A0A226I6C6"/>
<protein>
    <recommendedName>
        <fullName evidence="2">histidine kinase</fullName>
        <ecNumber evidence="2">2.7.13.3</ecNumber>
    </recommendedName>
</protein>
<evidence type="ECO:0000256" key="6">
    <source>
        <dbReference type="SAM" id="Phobius"/>
    </source>
</evidence>
<feature type="transmembrane region" description="Helical" evidence="6">
    <location>
        <begin position="58"/>
        <end position="77"/>
    </location>
</feature>
<comment type="catalytic activity">
    <reaction evidence="1">
        <text>ATP + protein L-histidine = ADP + protein N-phospho-L-histidine.</text>
        <dbReference type="EC" id="2.7.13.3"/>
    </reaction>
</comment>
<evidence type="ECO:0000313" key="9">
    <source>
        <dbReference type="Proteomes" id="UP000198336"/>
    </source>
</evidence>
<accession>A0A226I6C6</accession>
<keyword evidence="6" id="KW-1133">Transmembrane helix</keyword>
<dbReference type="Proteomes" id="UP000198336">
    <property type="component" value="Unassembled WGS sequence"/>
</dbReference>
<dbReference type="SUPFAM" id="SSF55874">
    <property type="entry name" value="ATPase domain of HSP90 chaperone/DNA topoisomerase II/histidine kinase"/>
    <property type="match status" value="1"/>
</dbReference>
<evidence type="ECO:0000256" key="3">
    <source>
        <dbReference type="ARBA" id="ARBA00022679"/>
    </source>
</evidence>
<sequence length="305" mass="35231">MVFIRILILILFFISNGDKVYSQQNNPSETTNPALLNDSSKNTISPQAKREQLRNKKVVSLFVVLIIIISLLFYFVYQNNKLKQKIRRKDIKQKILLNVINAGIDSQENEQKKIASFLHDNINSLLTSASLHLNVYTTKYNVTSEEISKSKTILAEAHDLLRDMSHDLVPTLLVRFGLIYALEDLCEKNSTSNIRFEFSSYVPTERRYPEKFEMKLYFIVTELFNNIIKHSGAQKARITLQEKNEHFVIIIYDNGKGFKTLKLKQIEGFGLNRIRARIKKYKGSFSISSKENNGTTIKIQIPLPH</sequence>
<dbReference type="PANTHER" id="PTHR24421:SF10">
    <property type="entry name" value="NITRATE_NITRITE SENSOR PROTEIN NARQ"/>
    <property type="match status" value="1"/>
</dbReference>
<keyword evidence="4 8" id="KW-0418">Kinase</keyword>
<feature type="domain" description="Histidine kinase" evidence="7">
    <location>
        <begin position="215"/>
        <end position="305"/>
    </location>
</feature>
<keyword evidence="3" id="KW-0808">Transferase</keyword>
<dbReference type="GO" id="GO:0004673">
    <property type="term" value="F:protein histidine kinase activity"/>
    <property type="evidence" value="ECO:0007669"/>
    <property type="project" value="UniProtKB-EC"/>
</dbReference>
<evidence type="ECO:0000256" key="2">
    <source>
        <dbReference type="ARBA" id="ARBA00012438"/>
    </source>
</evidence>
<dbReference type="SMART" id="SM00387">
    <property type="entry name" value="HATPase_c"/>
    <property type="match status" value="1"/>
</dbReference>
<gene>
    <name evidence="8" type="ORF">B0A75_05285</name>
</gene>
<keyword evidence="5" id="KW-0902">Two-component regulatory system</keyword>
<reference evidence="8 9" key="1">
    <citation type="submission" date="2016-11" db="EMBL/GenBank/DDBJ databases">
        <title>Whole genomes of Flavobacteriaceae.</title>
        <authorList>
            <person name="Stine C."/>
            <person name="Li C."/>
            <person name="Tadesse D."/>
        </authorList>
    </citation>
    <scope>NUCLEOTIDE SEQUENCE [LARGE SCALE GENOMIC DNA]</scope>
    <source>
        <strain evidence="8 9">CCUG 59446</strain>
    </source>
</reference>
<dbReference type="PROSITE" id="PS50109">
    <property type="entry name" value="HIS_KIN"/>
    <property type="match status" value="1"/>
</dbReference>
<comment type="caution">
    <text evidence="8">The sequence shown here is derived from an EMBL/GenBank/DDBJ whole genome shotgun (WGS) entry which is preliminary data.</text>
</comment>
<evidence type="ECO:0000256" key="1">
    <source>
        <dbReference type="ARBA" id="ARBA00000085"/>
    </source>
</evidence>
<dbReference type="InterPro" id="IPR036890">
    <property type="entry name" value="HATPase_C_sf"/>
</dbReference>
<evidence type="ECO:0000256" key="5">
    <source>
        <dbReference type="ARBA" id="ARBA00023012"/>
    </source>
</evidence>
<dbReference type="Pfam" id="PF02518">
    <property type="entry name" value="HATPase_c"/>
    <property type="match status" value="1"/>
</dbReference>
<name>A0A226I6C6_9FLAO</name>
<evidence type="ECO:0000313" key="8">
    <source>
        <dbReference type="EMBL" id="OXB01855.1"/>
    </source>
</evidence>
<proteinExistence type="predicted"/>
<keyword evidence="6" id="KW-0812">Transmembrane</keyword>
<dbReference type="EMBL" id="MUHA01000006">
    <property type="protein sequence ID" value="OXB01855.1"/>
    <property type="molecule type" value="Genomic_DNA"/>
</dbReference>
<dbReference type="InterPro" id="IPR050482">
    <property type="entry name" value="Sensor_HK_TwoCompSys"/>
</dbReference>
<organism evidence="8 9">
    <name type="scientific">Flavobacterium oncorhynchi</name>
    <dbReference type="NCBI Taxonomy" id="728056"/>
    <lineage>
        <taxon>Bacteria</taxon>
        <taxon>Pseudomonadati</taxon>
        <taxon>Bacteroidota</taxon>
        <taxon>Flavobacteriia</taxon>
        <taxon>Flavobacteriales</taxon>
        <taxon>Flavobacteriaceae</taxon>
        <taxon>Flavobacterium</taxon>
    </lineage>
</organism>
<dbReference type="InterPro" id="IPR005467">
    <property type="entry name" value="His_kinase_dom"/>
</dbReference>
<dbReference type="Gene3D" id="3.30.565.10">
    <property type="entry name" value="Histidine kinase-like ATPase, C-terminal domain"/>
    <property type="match status" value="1"/>
</dbReference>
<dbReference type="PANTHER" id="PTHR24421">
    <property type="entry name" value="NITRATE/NITRITE SENSOR PROTEIN NARX-RELATED"/>
    <property type="match status" value="1"/>
</dbReference>
<keyword evidence="9" id="KW-1185">Reference proteome</keyword>
<dbReference type="EC" id="2.7.13.3" evidence="2"/>
<dbReference type="InterPro" id="IPR003594">
    <property type="entry name" value="HATPase_dom"/>
</dbReference>
<dbReference type="GO" id="GO:0000160">
    <property type="term" value="P:phosphorelay signal transduction system"/>
    <property type="evidence" value="ECO:0007669"/>
    <property type="project" value="UniProtKB-KW"/>
</dbReference>
<dbReference type="CDD" id="cd16917">
    <property type="entry name" value="HATPase_UhpB-NarQ-NarX-like"/>
    <property type="match status" value="1"/>
</dbReference>